<dbReference type="SUPFAM" id="SSF55073">
    <property type="entry name" value="Nucleotide cyclase"/>
    <property type="match status" value="1"/>
</dbReference>
<dbReference type="InterPro" id="IPR029787">
    <property type="entry name" value="Nucleotide_cyclase"/>
</dbReference>
<dbReference type="Gene3D" id="3.20.20.450">
    <property type="entry name" value="EAL domain"/>
    <property type="match status" value="1"/>
</dbReference>
<gene>
    <name evidence="3" type="ORF">SAMN02910265_03137</name>
</gene>
<evidence type="ECO:0000259" key="2">
    <source>
        <dbReference type="PROSITE" id="PS50887"/>
    </source>
</evidence>
<dbReference type="SUPFAM" id="SSF141868">
    <property type="entry name" value="EAL domain-like"/>
    <property type="match status" value="1"/>
</dbReference>
<protein>
    <submittedName>
        <fullName evidence="3">Diguanylate cyclase (GGDEF) domain-containing protein</fullName>
    </submittedName>
</protein>
<dbReference type="SUPFAM" id="SSF55781">
    <property type="entry name" value="GAF domain-like"/>
    <property type="match status" value="1"/>
</dbReference>
<dbReference type="InterPro" id="IPR029016">
    <property type="entry name" value="GAF-like_dom_sf"/>
</dbReference>
<dbReference type="PROSITE" id="PS50883">
    <property type="entry name" value="EAL"/>
    <property type="match status" value="1"/>
</dbReference>
<feature type="domain" description="EAL" evidence="1">
    <location>
        <begin position="489"/>
        <end position="742"/>
    </location>
</feature>
<dbReference type="PANTHER" id="PTHR33121:SF70">
    <property type="entry name" value="SIGNALING PROTEIN YKOW"/>
    <property type="match status" value="1"/>
</dbReference>
<dbReference type="CDD" id="cd01948">
    <property type="entry name" value="EAL"/>
    <property type="match status" value="1"/>
</dbReference>
<dbReference type="PANTHER" id="PTHR33121">
    <property type="entry name" value="CYCLIC DI-GMP PHOSPHODIESTERASE PDEF"/>
    <property type="match status" value="1"/>
</dbReference>
<dbReference type="NCBIfam" id="TIGR00254">
    <property type="entry name" value="GGDEF"/>
    <property type="match status" value="1"/>
</dbReference>
<dbReference type="Proteomes" id="UP000183190">
    <property type="component" value="Unassembled WGS sequence"/>
</dbReference>
<sequence length="744" mass="84102">MKFQEIVDNIGPAACIVSIEKLDGGNYGKVRIVTGNRSYIDTIEKPMGDMKMLANKFVPDTEYTDYVPRDLNFEGACYEAAVKKKCVNSYAHPTRYYDVWFNMSFIPLYPDEENISYCLYIVEVNLKPDAKRMSTISADIASYVLETCIKLQNPDDFNAAMKEICMDIRDLCDSEHCCILLMDTEKRKCSVLCEAFSKDTKLLPMDTYVDDAFYDIAYSWLDTIEGSNCIMVKNGHDMDIIKERNPIWHNSITSAGGKTIVLFPLIFKSELLGYIWAINFSDDKALKIKETLELTTFILASELYSYKMIEHLKYMSYTDALTKLPNRFACAEYIFDLINREVSFTAVSIDLNNFKSVNDTLGFKAGNKVLIEISNRWKAISNDTNSGTTDYITRINGDEFLLVIYGYNDEAALRNAISRYADALVDHLTVDGCDLYVTASFGYAEFPTDASTADSLLSNANLAMNEVKKPNSSDHILKYSRDIVKNERTLEIENIIRKALKKDTIYFNLQPQYDMEHKLRGFEALARMRDLEGNFVSPGEFIPVAEKVGHIDKVDSMVFKKATAFFSSLIKKTGQNMTLSLNASARHLMKSGFIDEIRELINSNDISPNQLEIEITESILIDSADKSLHCINELRDMGIKLAIDDFGTGYSSLSYLNKIPANLLKIDKSFIDKINANESSKQYVAAIISMGHIMGLDVISEGVEEEKQLDALRSIGCDFVQGYIWGRPLSAEDAEKLVMDITCR</sequence>
<dbReference type="Pfam" id="PF00563">
    <property type="entry name" value="EAL"/>
    <property type="match status" value="1"/>
</dbReference>
<dbReference type="Gene3D" id="3.30.70.270">
    <property type="match status" value="1"/>
</dbReference>
<evidence type="ECO:0000313" key="4">
    <source>
        <dbReference type="Proteomes" id="UP000183190"/>
    </source>
</evidence>
<dbReference type="AlphaFoldDB" id="A0A1H6LQF1"/>
<dbReference type="Gene3D" id="3.30.450.40">
    <property type="match status" value="1"/>
</dbReference>
<accession>A0A1H6LQF1</accession>
<dbReference type="InterPro" id="IPR043128">
    <property type="entry name" value="Rev_trsase/Diguanyl_cyclase"/>
</dbReference>
<dbReference type="InterPro" id="IPR035919">
    <property type="entry name" value="EAL_sf"/>
</dbReference>
<dbReference type="InterPro" id="IPR001633">
    <property type="entry name" value="EAL_dom"/>
</dbReference>
<feature type="domain" description="GGDEF" evidence="2">
    <location>
        <begin position="342"/>
        <end position="481"/>
    </location>
</feature>
<evidence type="ECO:0000259" key="1">
    <source>
        <dbReference type="PROSITE" id="PS50883"/>
    </source>
</evidence>
<dbReference type="InterPro" id="IPR000160">
    <property type="entry name" value="GGDEF_dom"/>
</dbReference>
<reference evidence="3 4" key="1">
    <citation type="submission" date="2016-10" db="EMBL/GenBank/DDBJ databases">
        <authorList>
            <person name="de Groot N.N."/>
        </authorList>
    </citation>
    <scope>NUCLEOTIDE SEQUENCE [LARGE SCALE GENOMIC DNA]</scope>
    <source>
        <strain evidence="3 4">YAD2003</strain>
    </source>
</reference>
<dbReference type="EMBL" id="FNWV01000021">
    <property type="protein sequence ID" value="SEH87183.1"/>
    <property type="molecule type" value="Genomic_DNA"/>
</dbReference>
<organism evidence="3 4">
    <name type="scientific">Ruminococcus flavefaciens</name>
    <dbReference type="NCBI Taxonomy" id="1265"/>
    <lineage>
        <taxon>Bacteria</taxon>
        <taxon>Bacillati</taxon>
        <taxon>Bacillota</taxon>
        <taxon>Clostridia</taxon>
        <taxon>Eubacteriales</taxon>
        <taxon>Oscillospiraceae</taxon>
        <taxon>Ruminococcus</taxon>
    </lineage>
</organism>
<evidence type="ECO:0000313" key="3">
    <source>
        <dbReference type="EMBL" id="SEH87183.1"/>
    </source>
</evidence>
<dbReference type="CDD" id="cd01949">
    <property type="entry name" value="GGDEF"/>
    <property type="match status" value="1"/>
</dbReference>
<dbReference type="PROSITE" id="PS50887">
    <property type="entry name" value="GGDEF"/>
    <property type="match status" value="1"/>
</dbReference>
<dbReference type="SMART" id="SM00052">
    <property type="entry name" value="EAL"/>
    <property type="match status" value="1"/>
</dbReference>
<proteinExistence type="predicted"/>
<dbReference type="GO" id="GO:0071111">
    <property type="term" value="F:cyclic-guanylate-specific phosphodiesterase activity"/>
    <property type="evidence" value="ECO:0007669"/>
    <property type="project" value="InterPro"/>
</dbReference>
<dbReference type="Pfam" id="PF00990">
    <property type="entry name" value="GGDEF"/>
    <property type="match status" value="1"/>
</dbReference>
<dbReference type="RefSeq" id="WP_074719078.1">
    <property type="nucleotide sequence ID" value="NZ_FNWV01000021.1"/>
</dbReference>
<dbReference type="InterPro" id="IPR050706">
    <property type="entry name" value="Cyclic-di-GMP_PDE-like"/>
</dbReference>
<name>A0A1H6LQF1_RUMFL</name>
<dbReference type="SMART" id="SM00267">
    <property type="entry name" value="GGDEF"/>
    <property type="match status" value="1"/>
</dbReference>